<feature type="transmembrane region" description="Helical" evidence="7">
    <location>
        <begin position="48"/>
        <end position="74"/>
    </location>
</feature>
<evidence type="ECO:0000256" key="6">
    <source>
        <dbReference type="SAM" id="MobiDB-lite"/>
    </source>
</evidence>
<evidence type="ECO:0000256" key="7">
    <source>
        <dbReference type="SAM" id="Phobius"/>
    </source>
</evidence>
<evidence type="ECO:0000259" key="8">
    <source>
        <dbReference type="Pfam" id="PF04024"/>
    </source>
</evidence>
<gene>
    <name evidence="9" type="ORF">SAMN04489764_1148</name>
</gene>
<evidence type="ECO:0000313" key="9">
    <source>
        <dbReference type="EMBL" id="SDQ55922.1"/>
    </source>
</evidence>
<feature type="compositionally biased region" description="Low complexity" evidence="6">
    <location>
        <begin position="133"/>
        <end position="143"/>
    </location>
</feature>
<reference evidence="9 10" key="1">
    <citation type="submission" date="2016-10" db="EMBL/GenBank/DDBJ databases">
        <authorList>
            <person name="de Groot N.N."/>
        </authorList>
    </citation>
    <scope>NUCLEOTIDE SEQUENCE [LARGE SCALE GENOMIC DNA]</scope>
    <source>
        <strain evidence="9 10">DSM 43794</strain>
    </source>
</reference>
<name>A0A1H1BVG0_9ACTN</name>
<dbReference type="STRING" id="35622.SAMN04489764_1148"/>
<evidence type="ECO:0000256" key="4">
    <source>
        <dbReference type="ARBA" id="ARBA00022989"/>
    </source>
</evidence>
<evidence type="ECO:0000256" key="5">
    <source>
        <dbReference type="ARBA" id="ARBA00023136"/>
    </source>
</evidence>
<keyword evidence="5 7" id="KW-0472">Membrane</keyword>
<dbReference type="EMBL" id="FNKK01000002">
    <property type="protein sequence ID" value="SDQ55922.1"/>
    <property type="molecule type" value="Genomic_DNA"/>
</dbReference>
<evidence type="ECO:0000256" key="2">
    <source>
        <dbReference type="ARBA" id="ARBA00022475"/>
    </source>
</evidence>
<comment type="subcellular location">
    <subcellularLocation>
        <location evidence="1">Cell membrane</location>
        <topology evidence="1">Single-pass membrane protein</topology>
    </subcellularLocation>
</comment>
<evidence type="ECO:0000256" key="1">
    <source>
        <dbReference type="ARBA" id="ARBA00004162"/>
    </source>
</evidence>
<evidence type="ECO:0000313" key="10">
    <source>
        <dbReference type="Proteomes" id="UP000217103"/>
    </source>
</evidence>
<dbReference type="Proteomes" id="UP000217103">
    <property type="component" value="Unassembled WGS sequence"/>
</dbReference>
<organism evidence="9 10">
    <name type="scientific">Thermostaphylospora chromogena</name>
    <dbReference type="NCBI Taxonomy" id="35622"/>
    <lineage>
        <taxon>Bacteria</taxon>
        <taxon>Bacillati</taxon>
        <taxon>Actinomycetota</taxon>
        <taxon>Actinomycetes</taxon>
        <taxon>Streptosporangiales</taxon>
        <taxon>Thermomonosporaceae</taxon>
        <taxon>Thermostaphylospora</taxon>
    </lineage>
</organism>
<dbReference type="InterPro" id="IPR052027">
    <property type="entry name" value="PspC"/>
</dbReference>
<proteinExistence type="predicted"/>
<feature type="domain" description="Phage shock protein PspC N-terminal" evidence="8">
    <location>
        <begin position="20"/>
        <end position="77"/>
    </location>
</feature>
<dbReference type="AlphaFoldDB" id="A0A1H1BVG0"/>
<protein>
    <submittedName>
        <fullName evidence="9">Phage shock protein PspC (Stress-responsive transcriptional regulator)</fullName>
    </submittedName>
</protein>
<keyword evidence="2" id="KW-1003">Cell membrane</keyword>
<dbReference type="Pfam" id="PF04024">
    <property type="entry name" value="PspC"/>
    <property type="match status" value="1"/>
</dbReference>
<accession>A0A1H1BVG0</accession>
<dbReference type="PANTHER" id="PTHR33885">
    <property type="entry name" value="PHAGE SHOCK PROTEIN C"/>
    <property type="match status" value="1"/>
</dbReference>
<evidence type="ECO:0000256" key="3">
    <source>
        <dbReference type="ARBA" id="ARBA00022692"/>
    </source>
</evidence>
<keyword evidence="4 7" id="KW-1133">Transmembrane helix</keyword>
<dbReference type="PANTHER" id="PTHR33885:SF3">
    <property type="entry name" value="PHAGE SHOCK PROTEIN C"/>
    <property type="match status" value="1"/>
</dbReference>
<dbReference type="InterPro" id="IPR007168">
    <property type="entry name" value="Phageshock_PspC_N"/>
</dbReference>
<feature type="compositionally biased region" description="Polar residues" evidence="6">
    <location>
        <begin position="96"/>
        <end position="110"/>
    </location>
</feature>
<sequence>MCENRQSGQSQSMSDFRDVKKLRRTHRGRILAGVCSGLGEYLGVDANIIRIALVISSFFGGIGVGVYAVGWLLIPDENKENSILQDIIDKQRQRSESPWTQASDHATGSGYTPGYAQAPQPREPHDRPTTTEPADAADAPHAHTQGGSQRQQG</sequence>
<keyword evidence="10" id="KW-1185">Reference proteome</keyword>
<keyword evidence="3 7" id="KW-0812">Transmembrane</keyword>
<dbReference type="GO" id="GO:0005886">
    <property type="term" value="C:plasma membrane"/>
    <property type="evidence" value="ECO:0007669"/>
    <property type="project" value="UniProtKB-SubCell"/>
</dbReference>
<feature type="region of interest" description="Disordered" evidence="6">
    <location>
        <begin position="89"/>
        <end position="153"/>
    </location>
</feature>